<accession>A5EUX3</accession>
<keyword evidence="2" id="KW-1185">Reference proteome</keyword>
<evidence type="ECO:0000313" key="2">
    <source>
        <dbReference type="Proteomes" id="UP000000248"/>
    </source>
</evidence>
<sequence length="110" mass="12634">MYANSINNRKDEIEIASYFQIKFNEFFPQTQNETDVLQFVCAQYKPENRCQLIDIYVLVGGSLGERTLAATVGYEIGTPNFEIVSISEQVQLKVHISEHGDLEIYFYLAD</sequence>
<name>A5EUX3_DICNV</name>
<protein>
    <submittedName>
        <fullName evidence="1">Uncharacterized protein</fullName>
    </submittedName>
</protein>
<dbReference type="EMBL" id="CP000513">
    <property type="protein sequence ID" value="ABQ13326.1"/>
    <property type="molecule type" value="Genomic_DNA"/>
</dbReference>
<organism evidence="1 2">
    <name type="scientific">Dichelobacter nodosus (strain VCS1703A)</name>
    <dbReference type="NCBI Taxonomy" id="246195"/>
    <lineage>
        <taxon>Bacteria</taxon>
        <taxon>Pseudomonadati</taxon>
        <taxon>Pseudomonadota</taxon>
        <taxon>Gammaproteobacteria</taxon>
        <taxon>Cardiobacteriales</taxon>
        <taxon>Cardiobacteriaceae</taxon>
        <taxon>Dichelobacter</taxon>
    </lineage>
</organism>
<dbReference type="KEGG" id="dno:DNO_0770"/>
<dbReference type="STRING" id="246195.DNO_0770"/>
<dbReference type="RefSeq" id="WP_012031098.1">
    <property type="nucleotide sequence ID" value="NC_009446.1"/>
</dbReference>
<dbReference type="HOGENOM" id="CLU_2166949_0_0_6"/>
<gene>
    <name evidence="1" type="ordered locus">DNO_0770</name>
</gene>
<proteinExistence type="predicted"/>
<evidence type="ECO:0000313" key="1">
    <source>
        <dbReference type="EMBL" id="ABQ13326.1"/>
    </source>
</evidence>
<dbReference type="AlphaFoldDB" id="A5EUX3"/>
<dbReference type="Proteomes" id="UP000000248">
    <property type="component" value="Chromosome"/>
</dbReference>
<reference evidence="1 2" key="1">
    <citation type="journal article" date="2007" name="Nat. Biotechnol.">
        <title>Genome sequence and identification of candidate vaccine antigens from the animal pathogen Dichelobacter nodosus.</title>
        <authorList>
            <person name="Myers G.S."/>
            <person name="Parker D."/>
            <person name="Al-Hasani K."/>
            <person name="Kennan R.M."/>
            <person name="Seemann T."/>
            <person name="Ren Q."/>
            <person name="Badger J.H."/>
            <person name="Selengut J.D."/>
            <person name="Deboy R.T."/>
            <person name="Tettelin H."/>
            <person name="Boyce J.D."/>
            <person name="McCarl V.P."/>
            <person name="Han X."/>
            <person name="Nelson W.C."/>
            <person name="Madupu R."/>
            <person name="Mohamoud Y."/>
            <person name="Holley T."/>
            <person name="Fedorova N."/>
            <person name="Khouri H."/>
            <person name="Bottomley S.P."/>
            <person name="Whittington R.J."/>
            <person name="Adler B."/>
            <person name="Songer J.G."/>
            <person name="Rood J.I."/>
            <person name="Paulsen I.T."/>
        </authorList>
    </citation>
    <scope>NUCLEOTIDE SEQUENCE [LARGE SCALE GENOMIC DNA]</scope>
    <source>
        <strain evidence="1 2">VCS1703A</strain>
    </source>
</reference>